<dbReference type="HOGENOM" id="CLU_1550937_0_0_6"/>
<dbReference type="Gene3D" id="1.20.1280.70">
    <property type="entry name" value="Exonuclease ExoI, domain 3"/>
    <property type="match status" value="1"/>
</dbReference>
<evidence type="ECO:0000259" key="1">
    <source>
        <dbReference type="PROSITE" id="PS51785"/>
    </source>
</evidence>
<feature type="non-terminal residue" evidence="2">
    <location>
        <position position="1"/>
    </location>
</feature>
<dbReference type="Gene3D" id="1.10.287.1240">
    <property type="match status" value="1"/>
</dbReference>
<keyword evidence="2" id="KW-0540">Nuclease</keyword>
<dbReference type="GO" id="GO:0008310">
    <property type="term" value="F:single-stranded DNA 3'-5' DNA exonuclease activity"/>
    <property type="evidence" value="ECO:0007669"/>
    <property type="project" value="UniProtKB-EC"/>
</dbReference>
<dbReference type="AlphaFoldDB" id="F3FI13"/>
<evidence type="ECO:0000313" key="3">
    <source>
        <dbReference type="Proteomes" id="UP000004471"/>
    </source>
</evidence>
<organism evidence="2 3">
    <name type="scientific">Pseudomonas syringae pv. japonica str. M301072</name>
    <dbReference type="NCBI Taxonomy" id="629262"/>
    <lineage>
        <taxon>Bacteria</taxon>
        <taxon>Pseudomonadati</taxon>
        <taxon>Pseudomonadota</taxon>
        <taxon>Gammaproteobacteria</taxon>
        <taxon>Pseudomonadales</taxon>
        <taxon>Pseudomonadaceae</taxon>
        <taxon>Pseudomonas</taxon>
        <taxon>Pseudomonas syringae</taxon>
    </lineage>
</organism>
<dbReference type="GO" id="GO:0006281">
    <property type="term" value="P:DNA repair"/>
    <property type="evidence" value="ECO:0007669"/>
    <property type="project" value="InterPro"/>
</dbReference>
<keyword evidence="2" id="KW-0378">Hydrolase</keyword>
<dbReference type="Pfam" id="PF26016">
    <property type="entry name" value="ExoI_C"/>
    <property type="match status" value="1"/>
</dbReference>
<dbReference type="InterPro" id="IPR012337">
    <property type="entry name" value="RNaseH-like_sf"/>
</dbReference>
<feature type="domain" description="ExoI C-terminal" evidence="1">
    <location>
        <begin position="48"/>
        <end position="168"/>
    </location>
</feature>
<sequence length="173" mass="20457">RWVLRSEDQQRLQLDMAGYQARAAQLSERREVWHDKLAAVYGKDDFVASEDPEQQLYDGFIGDRDRRLCEQVRQAEPEQLARDAWPFDDARLPELLFRYRARNFPDTLSGEEQIRWRDFCQQRLRSPEWGAPNTLHDFTAAWVECSLSAAPEQLEVLRQWQDYANKLSNRLGV</sequence>
<dbReference type="FunFam" id="1.20.1280.70:FF:000001">
    <property type="entry name" value="Exodeoxyribonuclease I"/>
    <property type="match status" value="1"/>
</dbReference>
<dbReference type="Proteomes" id="UP000004471">
    <property type="component" value="Unassembled WGS sequence"/>
</dbReference>
<dbReference type="EMBL" id="AEAH01000616">
    <property type="protein sequence ID" value="EGH29849.1"/>
    <property type="molecule type" value="Genomic_DNA"/>
</dbReference>
<dbReference type="SUPFAM" id="SSF53098">
    <property type="entry name" value="Ribonuclease H-like"/>
    <property type="match status" value="1"/>
</dbReference>
<protein>
    <submittedName>
        <fullName evidence="2">Exonuclease I</fullName>
        <ecNumber evidence="2">3.1.11.1</ecNumber>
    </submittedName>
</protein>
<name>F3FI13_PSESX</name>
<reference evidence="2 3" key="1">
    <citation type="journal article" date="2011" name="PLoS Pathog.">
        <title>Dynamic evolution of pathogenicity revealed by sequencing and comparative genomics of 19 Pseudomonas syringae isolates.</title>
        <authorList>
            <person name="Baltrus D.A."/>
            <person name="Nishimura M.T."/>
            <person name="Romanchuk A."/>
            <person name="Chang J.H."/>
            <person name="Mukhtar M.S."/>
            <person name="Cherkis K."/>
            <person name="Roach J."/>
            <person name="Grant S.R."/>
            <person name="Jones C.D."/>
            <person name="Dangl J.L."/>
        </authorList>
    </citation>
    <scope>NUCLEOTIDE SEQUENCE [LARGE SCALE GENOMIC DNA]</scope>
    <source>
        <strain evidence="3">M301072PT</strain>
    </source>
</reference>
<gene>
    <name evidence="2" type="primary">sbcB</name>
    <name evidence="2" type="ORF">PSYJA_13110</name>
</gene>
<proteinExistence type="predicted"/>
<comment type="caution">
    <text evidence="2">The sequence shown here is derived from an EMBL/GenBank/DDBJ whole genome shotgun (WGS) entry which is preliminary data.</text>
</comment>
<dbReference type="EC" id="3.1.11.1" evidence="2"/>
<keyword evidence="2" id="KW-0269">Exonuclease</keyword>
<dbReference type="PATRIC" id="fig|629262.5.peg.2157"/>
<evidence type="ECO:0000313" key="2">
    <source>
        <dbReference type="EMBL" id="EGH29849.1"/>
    </source>
</evidence>
<dbReference type="PROSITE" id="PS51785">
    <property type="entry name" value="EXOI_C"/>
    <property type="match status" value="1"/>
</dbReference>
<dbReference type="FunFam" id="1.10.287.1240:FF:000002">
    <property type="entry name" value="Exodeoxyribonuclease I"/>
    <property type="match status" value="1"/>
</dbReference>
<dbReference type="InterPro" id="IPR058561">
    <property type="entry name" value="Exonuc_1_C"/>
</dbReference>
<accession>F3FI13</accession>